<feature type="region of interest" description="Disordered" evidence="1">
    <location>
        <begin position="57"/>
        <end position="80"/>
    </location>
</feature>
<organism evidence="3 4">
    <name type="scientific">Papilio xuthus</name>
    <name type="common">Asian swallowtail butterfly</name>
    <dbReference type="NCBI Taxonomy" id="66420"/>
    <lineage>
        <taxon>Eukaryota</taxon>
        <taxon>Metazoa</taxon>
        <taxon>Ecdysozoa</taxon>
        <taxon>Arthropoda</taxon>
        <taxon>Hexapoda</taxon>
        <taxon>Insecta</taxon>
        <taxon>Pterygota</taxon>
        <taxon>Neoptera</taxon>
        <taxon>Endopterygota</taxon>
        <taxon>Lepidoptera</taxon>
        <taxon>Glossata</taxon>
        <taxon>Ditrysia</taxon>
        <taxon>Papilionoidea</taxon>
        <taxon>Papilionidae</taxon>
        <taxon>Papilioninae</taxon>
        <taxon>Papilio</taxon>
    </lineage>
</organism>
<evidence type="ECO:0000256" key="1">
    <source>
        <dbReference type="SAM" id="MobiDB-lite"/>
    </source>
</evidence>
<evidence type="ECO:0000313" key="4">
    <source>
        <dbReference type="Proteomes" id="UP000053268"/>
    </source>
</evidence>
<gene>
    <name evidence="3" type="ORF">RR46_00164</name>
    <name evidence="2" type="ORF">RR46_08174</name>
</gene>
<evidence type="ECO:0000313" key="3">
    <source>
        <dbReference type="EMBL" id="KPJ20767.1"/>
    </source>
</evidence>
<accession>A0A0N1PK81</accession>
<dbReference type="EMBL" id="KQ459249">
    <property type="protein sequence ID" value="KPJ02377.1"/>
    <property type="molecule type" value="Genomic_DNA"/>
</dbReference>
<evidence type="ECO:0000313" key="2">
    <source>
        <dbReference type="EMBL" id="KPJ02377.1"/>
    </source>
</evidence>
<sequence>MLCGKGVVDSLQGLQARTAATAVRRHKARNMSVGVTGLSGGGGRRRRSYYRPRAAPLLRPRGQGDRTRPSSRIRGHRANDDTGRSCVTPLALAVWWSKVIGVVRSAFPPHPATPKIVFCAASRAKLRAVKISENVDNLGGFVGVCCEVSHNVSVEDRSKCAKAMDRPYIDNDEQPSPL</sequence>
<name>A0A0N1PK81_PAPXU</name>
<keyword evidence="4" id="KW-1185">Reference proteome</keyword>
<dbReference type="AlphaFoldDB" id="A0A0N1PK81"/>
<reference evidence="3 4" key="1">
    <citation type="journal article" date="2015" name="Nat. Commun.">
        <title>Outbred genome sequencing and CRISPR/Cas9 gene editing in butterflies.</title>
        <authorList>
            <person name="Li X."/>
            <person name="Fan D."/>
            <person name="Zhang W."/>
            <person name="Liu G."/>
            <person name="Zhang L."/>
            <person name="Zhao L."/>
            <person name="Fang X."/>
            <person name="Chen L."/>
            <person name="Dong Y."/>
            <person name="Chen Y."/>
            <person name="Ding Y."/>
            <person name="Zhao R."/>
            <person name="Feng M."/>
            <person name="Zhu Y."/>
            <person name="Feng Y."/>
            <person name="Jiang X."/>
            <person name="Zhu D."/>
            <person name="Xiang H."/>
            <person name="Feng X."/>
            <person name="Li S."/>
            <person name="Wang J."/>
            <person name="Zhang G."/>
            <person name="Kronforst M.R."/>
            <person name="Wang W."/>
        </authorList>
    </citation>
    <scope>NUCLEOTIDE SEQUENCE [LARGE SCALE GENOMIC DNA]</scope>
    <source>
        <strain evidence="3">Ya'a_city_454_Px</strain>
        <tissue evidence="3">Whole body</tissue>
    </source>
</reference>
<dbReference type="EMBL" id="LADI01013617">
    <property type="protein sequence ID" value="KPJ20767.1"/>
    <property type="molecule type" value="Genomic_DNA"/>
</dbReference>
<dbReference type="Proteomes" id="UP000053268">
    <property type="component" value="Unassembled WGS sequence"/>
</dbReference>
<protein>
    <submittedName>
        <fullName evidence="3">Uncharacterized protein</fullName>
    </submittedName>
</protein>
<proteinExistence type="predicted"/>